<dbReference type="EMBL" id="JAFKGL010000048">
    <property type="protein sequence ID" value="MBN9413772.1"/>
    <property type="molecule type" value="Genomic_DNA"/>
</dbReference>
<evidence type="ECO:0000313" key="1">
    <source>
        <dbReference type="EMBL" id="MBN9413772.1"/>
    </source>
</evidence>
<evidence type="ECO:0000313" key="2">
    <source>
        <dbReference type="Proteomes" id="UP000664414"/>
    </source>
</evidence>
<gene>
    <name evidence="1" type="ORF">J0H12_07650</name>
</gene>
<comment type="caution">
    <text evidence="1">The sequence shown here is derived from an EMBL/GenBank/DDBJ whole genome shotgun (WGS) entry which is preliminary data.</text>
</comment>
<name>A0A8J7PSF7_9PROT</name>
<dbReference type="AlphaFoldDB" id="A0A8J7PSF7"/>
<organism evidence="1 2">
    <name type="scientific">Candidatus Paracaedimonas acanthamoebae</name>
    <dbReference type="NCBI Taxonomy" id="244581"/>
    <lineage>
        <taxon>Bacteria</taxon>
        <taxon>Pseudomonadati</taxon>
        <taxon>Pseudomonadota</taxon>
        <taxon>Alphaproteobacteria</taxon>
        <taxon>Holosporales</taxon>
        <taxon>Caedimonadaceae</taxon>
        <taxon>Candidatus Paracaedimonas</taxon>
    </lineage>
</organism>
<sequence>MRDANLRGIQAICALHEPVAGCARVIKKGERVWRTEARLEFMVRQCTQWWTRKN</sequence>
<proteinExistence type="predicted"/>
<accession>A0A8J7PSF7</accession>
<protein>
    <submittedName>
        <fullName evidence="1">Uncharacterized protein</fullName>
    </submittedName>
</protein>
<reference evidence="1" key="1">
    <citation type="submission" date="2021-02" db="EMBL/GenBank/DDBJ databases">
        <title>Thiocyanate and organic carbon inputs drive convergent selection for specific autotrophic Afipia and Thiobacillus strains within complex microbiomes.</title>
        <authorList>
            <person name="Huddy R.J."/>
            <person name="Sachdeva R."/>
            <person name="Kadzinga F."/>
            <person name="Kantor R.S."/>
            <person name="Harrison S.T.L."/>
            <person name="Banfield J.F."/>
        </authorList>
    </citation>
    <scope>NUCLEOTIDE SEQUENCE</scope>
    <source>
        <strain evidence="1">SCN18_10_11_15_R4_P_38_20</strain>
    </source>
</reference>
<dbReference type="Proteomes" id="UP000664414">
    <property type="component" value="Unassembled WGS sequence"/>
</dbReference>